<feature type="compositionally biased region" description="Low complexity" evidence="1">
    <location>
        <begin position="33"/>
        <end position="43"/>
    </location>
</feature>
<dbReference type="AlphaFoldDB" id="A0A2Z7B9G7"/>
<feature type="region of interest" description="Disordered" evidence="1">
    <location>
        <begin position="1049"/>
        <end position="1127"/>
    </location>
</feature>
<accession>A0A2Z7B9G7</accession>
<feature type="region of interest" description="Disordered" evidence="1">
    <location>
        <begin position="1"/>
        <end position="48"/>
    </location>
</feature>
<reference evidence="2 3" key="1">
    <citation type="journal article" date="2015" name="Proc. Natl. Acad. Sci. U.S.A.">
        <title>The resurrection genome of Boea hygrometrica: A blueprint for survival of dehydration.</title>
        <authorList>
            <person name="Xiao L."/>
            <person name="Yang G."/>
            <person name="Zhang L."/>
            <person name="Yang X."/>
            <person name="Zhao S."/>
            <person name="Ji Z."/>
            <person name="Zhou Q."/>
            <person name="Hu M."/>
            <person name="Wang Y."/>
            <person name="Chen M."/>
            <person name="Xu Y."/>
            <person name="Jin H."/>
            <person name="Xiao X."/>
            <person name="Hu G."/>
            <person name="Bao F."/>
            <person name="Hu Y."/>
            <person name="Wan P."/>
            <person name="Li L."/>
            <person name="Deng X."/>
            <person name="Kuang T."/>
            <person name="Xiang C."/>
            <person name="Zhu J.K."/>
            <person name="Oliver M.J."/>
            <person name="He Y."/>
        </authorList>
    </citation>
    <scope>NUCLEOTIDE SEQUENCE [LARGE SCALE GENOMIC DNA]</scope>
    <source>
        <strain evidence="3">cv. XS01</strain>
    </source>
</reference>
<evidence type="ECO:0000256" key="1">
    <source>
        <dbReference type="SAM" id="MobiDB-lite"/>
    </source>
</evidence>
<evidence type="ECO:0000313" key="3">
    <source>
        <dbReference type="Proteomes" id="UP000250235"/>
    </source>
</evidence>
<feature type="region of interest" description="Disordered" evidence="1">
    <location>
        <begin position="342"/>
        <end position="367"/>
    </location>
</feature>
<feature type="compositionally biased region" description="Basic and acidic residues" evidence="1">
    <location>
        <begin position="1097"/>
        <end position="1117"/>
    </location>
</feature>
<evidence type="ECO:0000313" key="2">
    <source>
        <dbReference type="EMBL" id="KZV28546.1"/>
    </source>
</evidence>
<sequence>MKIKSDKIPSRRNDRKVLVAEESTKSWADSDSESSSSSSSSSDSEQEEVHCLMADHMDDDEVFDFSNVEFTHSAPSCETLKTDLLRKSYFRHSLHSKSTTMASIFIVNSYQINFESVLMIPDHDGMLNMFKALEASGLRGFLGCESVLYEKELQQFFETALVQGEYITGTVSGKFFSISQAQFARVFELPTEGVVNFSEVPKDIVYDSRSFFSKNGEQVEIHGKKKPMKYEFRLLNDILAKAVTVKAGSFDVVTVERFQMMTAIHYGLKVNWGKVLFNVIKDMVDKSQRKAKGFAAQIGVLLKGIPAVTLGEGVPFPFAKILSMKTVNTYIATNTTIDAREEQGMVGEATEKRKSKSTKKSSSADNTPVKVISEVSGSKKRVATEDIALAIPTKRRTVKTKHSSSQESLDIMPVAQYVVPIQVIDPTPAAVAIKSPALKRKSRKRRLVLTTGSDDETMDQQELVKDTDKAAAKTSDEVDIIIEQVLEETLLLGVSEEEHGGQGVDEAAFADDFAQWLDDFLPGTLSQRLLKQGMSQALRIARRLPRFGLVNLFQSLKFGTVMYILPAFPAFPLKGKAILEEDEPIQGNPARELVEIICGDIEILIRIRDQVMVDVVEFFHSFSLNTLSNFDALLALKAKEKLMLEWAERDSLAMAVKRKGYILAKYRELLLRRFLKSHKKFLAPGQPWTATTSKIIDLLSDAHSISLEDLLAQQRAHGLQMEQPCASSVFESSIDSGVVLARFYSMEKSTCWVRPMILIDGIWTPLQGPDFWKSGCHLSLFLNQKKMPKPAIEDIFALHVSLVEPVQYWEPAPYLIKTWVWLVIVLLQEVDSVEHDLQFALPCPAIFPSVAQEERLYFVQSPASSPATYQPQESSSSSTDVSMHFDSADIPLNAQADSQASAPVDFTMFTDALEDLRSSISQCIHDSNCEILSKVNAVEIGVREALFKQHALLRQSLQDAYRVQERHGVIQEMQINDLKKGLLSPVATVFQDLMAIKKVQREQDAKLTALDNQVAAIRNEQLDFQSKIAADILSLSTQFGDIVDHIRGDDAKKGEIGSSSRRPPPIRVERHPLPTPANQGESISGHGRVPSVEEAAEMIREADRQADRREREREREKRLRRLRRRGH</sequence>
<name>A0A2Z7B9G7_9LAMI</name>
<gene>
    <name evidence="2" type="ORF">F511_39917</name>
</gene>
<dbReference type="OrthoDB" id="1839319at2759"/>
<organism evidence="2 3">
    <name type="scientific">Dorcoceras hygrometricum</name>
    <dbReference type="NCBI Taxonomy" id="472368"/>
    <lineage>
        <taxon>Eukaryota</taxon>
        <taxon>Viridiplantae</taxon>
        <taxon>Streptophyta</taxon>
        <taxon>Embryophyta</taxon>
        <taxon>Tracheophyta</taxon>
        <taxon>Spermatophyta</taxon>
        <taxon>Magnoliopsida</taxon>
        <taxon>eudicotyledons</taxon>
        <taxon>Gunneridae</taxon>
        <taxon>Pentapetalae</taxon>
        <taxon>asterids</taxon>
        <taxon>lamiids</taxon>
        <taxon>Lamiales</taxon>
        <taxon>Gesneriaceae</taxon>
        <taxon>Didymocarpoideae</taxon>
        <taxon>Trichosporeae</taxon>
        <taxon>Loxocarpinae</taxon>
        <taxon>Dorcoceras</taxon>
    </lineage>
</organism>
<feature type="compositionally biased region" description="Basic residues" evidence="1">
    <location>
        <begin position="1118"/>
        <end position="1127"/>
    </location>
</feature>
<feature type="compositionally biased region" description="Basic and acidic residues" evidence="1">
    <location>
        <begin position="1"/>
        <end position="24"/>
    </location>
</feature>
<proteinExistence type="predicted"/>
<dbReference type="EMBL" id="KV010100">
    <property type="protein sequence ID" value="KZV28546.1"/>
    <property type="molecule type" value="Genomic_DNA"/>
</dbReference>
<keyword evidence="3" id="KW-1185">Reference proteome</keyword>
<dbReference type="Proteomes" id="UP000250235">
    <property type="component" value="Unassembled WGS sequence"/>
</dbReference>
<protein>
    <submittedName>
        <fullName evidence="2">Delphilin-like</fullName>
    </submittedName>
</protein>